<dbReference type="GO" id="GO:0055085">
    <property type="term" value="P:transmembrane transport"/>
    <property type="evidence" value="ECO:0007669"/>
    <property type="project" value="InterPro"/>
</dbReference>
<feature type="transmembrane region" description="Helical" evidence="2">
    <location>
        <begin position="57"/>
        <end position="76"/>
    </location>
</feature>
<feature type="transmembrane region" description="Helical" evidence="2">
    <location>
        <begin position="33"/>
        <end position="51"/>
    </location>
</feature>
<dbReference type="Pfam" id="PF04120">
    <property type="entry name" value="Iron_permease"/>
    <property type="match status" value="1"/>
</dbReference>
<keyword evidence="2" id="KW-0812">Transmembrane</keyword>
<evidence type="ECO:0000313" key="4">
    <source>
        <dbReference type="Proteomes" id="UP000619295"/>
    </source>
</evidence>
<gene>
    <name evidence="3" type="ORF">IED13_23810</name>
</gene>
<keyword evidence="1" id="KW-0175">Coiled coil</keyword>
<name>A0A927ECE6_9HYPH</name>
<protein>
    <submittedName>
        <fullName evidence="3">Low affinity iron permease family protein</fullName>
    </submittedName>
</protein>
<keyword evidence="4" id="KW-1185">Reference proteome</keyword>
<evidence type="ECO:0000256" key="1">
    <source>
        <dbReference type="SAM" id="Coils"/>
    </source>
</evidence>
<dbReference type="Proteomes" id="UP000619295">
    <property type="component" value="Unassembled WGS sequence"/>
</dbReference>
<sequence length="149" mass="17120">MAKRSKRRLPQSDRSFFTRLSQRVAHWSGKPQTFFGAAIIIVIWALSGPFFGYNDTWQLVINTSTTIVTFLMVFIIQNSQNRDTAAMQIKLDELILKLEGAREELLDLEELDEEKIEHFRSEFEAMAAKARQTLQKVATEDKAPPSTKK</sequence>
<dbReference type="RefSeq" id="WP_191125667.1">
    <property type="nucleotide sequence ID" value="NZ_JACXWY010000022.1"/>
</dbReference>
<dbReference type="EMBL" id="JACXWY010000022">
    <property type="protein sequence ID" value="MBD3848733.1"/>
    <property type="molecule type" value="Genomic_DNA"/>
</dbReference>
<evidence type="ECO:0000313" key="3">
    <source>
        <dbReference type="EMBL" id="MBD3848733.1"/>
    </source>
</evidence>
<dbReference type="InterPro" id="IPR007251">
    <property type="entry name" value="Iron_permease_Fet4"/>
</dbReference>
<organism evidence="3 4">
    <name type="scientific">Bosea spartocytisi</name>
    <dbReference type="NCBI Taxonomy" id="2773451"/>
    <lineage>
        <taxon>Bacteria</taxon>
        <taxon>Pseudomonadati</taxon>
        <taxon>Pseudomonadota</taxon>
        <taxon>Alphaproteobacteria</taxon>
        <taxon>Hyphomicrobiales</taxon>
        <taxon>Boseaceae</taxon>
        <taxon>Bosea</taxon>
    </lineage>
</organism>
<keyword evidence="2" id="KW-0472">Membrane</keyword>
<reference evidence="3" key="1">
    <citation type="submission" date="2020-09" db="EMBL/GenBank/DDBJ databases">
        <title>Bosea spartocytisi sp. nov. a root nodule endophyte of Spartocytisus supranubius in the high mountain ecosystem fo the Teide National Park (Canary Islands, Spain).</title>
        <authorList>
            <person name="Pulido-Suarez L."/>
            <person name="Peix A."/>
            <person name="Igual J.M."/>
            <person name="Socas-Perez N."/>
            <person name="Velazquez E."/>
            <person name="Flores-Felix J.D."/>
            <person name="Leon-Barrios M."/>
        </authorList>
    </citation>
    <scope>NUCLEOTIDE SEQUENCE</scope>
    <source>
        <strain evidence="3">SSUT16</strain>
    </source>
</reference>
<keyword evidence="2" id="KW-1133">Transmembrane helix</keyword>
<proteinExistence type="predicted"/>
<feature type="coiled-coil region" evidence="1">
    <location>
        <begin position="84"/>
        <end position="111"/>
    </location>
</feature>
<accession>A0A927ECE6</accession>
<dbReference type="AlphaFoldDB" id="A0A927ECE6"/>
<comment type="caution">
    <text evidence="3">The sequence shown here is derived from an EMBL/GenBank/DDBJ whole genome shotgun (WGS) entry which is preliminary data.</text>
</comment>
<evidence type="ECO:0000256" key="2">
    <source>
        <dbReference type="SAM" id="Phobius"/>
    </source>
</evidence>